<dbReference type="Proteomes" id="UP001172101">
    <property type="component" value="Unassembled WGS sequence"/>
</dbReference>
<dbReference type="PANTHER" id="PTHR34598:SF3">
    <property type="entry name" value="OXIDOREDUCTASE AN1597"/>
    <property type="match status" value="1"/>
</dbReference>
<comment type="similarity">
    <text evidence="1">Belongs to the asaB hydroxylase/desaturase family.</text>
</comment>
<reference evidence="2" key="1">
    <citation type="submission" date="2023-06" db="EMBL/GenBank/DDBJ databases">
        <title>Genome-scale phylogeny and comparative genomics of the fungal order Sordariales.</title>
        <authorList>
            <consortium name="Lawrence Berkeley National Laboratory"/>
            <person name="Hensen N."/>
            <person name="Bonometti L."/>
            <person name="Westerberg I."/>
            <person name="Brannstrom I.O."/>
            <person name="Guillou S."/>
            <person name="Cros-Aarteil S."/>
            <person name="Calhoun S."/>
            <person name="Haridas S."/>
            <person name="Kuo A."/>
            <person name="Mondo S."/>
            <person name="Pangilinan J."/>
            <person name="Riley R."/>
            <person name="LaButti K."/>
            <person name="Andreopoulos B."/>
            <person name="Lipzen A."/>
            <person name="Chen C."/>
            <person name="Yanf M."/>
            <person name="Daum C."/>
            <person name="Ng V."/>
            <person name="Clum A."/>
            <person name="Steindorff A."/>
            <person name="Ohm R."/>
            <person name="Martin F."/>
            <person name="Silar P."/>
            <person name="Natvig D."/>
            <person name="Lalanne C."/>
            <person name="Gautier V."/>
            <person name="Ament-velasquez S.L."/>
            <person name="Kruys A."/>
            <person name="Hutchinson M.I."/>
            <person name="Powell A.J."/>
            <person name="Barry K."/>
            <person name="Miller A.N."/>
            <person name="Grigoriev I.V."/>
            <person name="Debuchy R."/>
            <person name="Gladieux P."/>
            <person name="Thoren M.H."/>
            <person name="Johannesson H."/>
        </authorList>
    </citation>
    <scope>NUCLEOTIDE SEQUENCE</scope>
    <source>
        <strain evidence="2">SMH2392-1A</strain>
    </source>
</reference>
<dbReference type="RefSeq" id="XP_060297712.1">
    <property type="nucleotide sequence ID" value="XM_060437634.1"/>
</dbReference>
<sequence length="77" mass="9121">IPLHDLRNEEVSCTLDEHGFKFIRHGQTFEEFGNGELIEKEYIPQVENVILDNVPGAERVFVFDWRVRLPWPSPWLD</sequence>
<evidence type="ECO:0000256" key="1">
    <source>
        <dbReference type="ARBA" id="ARBA00023604"/>
    </source>
</evidence>
<dbReference type="InterPro" id="IPR044053">
    <property type="entry name" value="AsaB-like"/>
</dbReference>
<name>A0AA40E418_9PEZI</name>
<dbReference type="AlphaFoldDB" id="A0AA40E418"/>
<comment type="caution">
    <text evidence="2">The sequence shown here is derived from an EMBL/GenBank/DDBJ whole genome shotgun (WGS) entry which is preliminary data.</text>
</comment>
<accession>A0AA40E418</accession>
<dbReference type="EMBL" id="JAUIRO010000003">
    <property type="protein sequence ID" value="KAK0721788.1"/>
    <property type="molecule type" value="Genomic_DNA"/>
</dbReference>
<organism evidence="2 3">
    <name type="scientific">Lasiosphaeria miniovina</name>
    <dbReference type="NCBI Taxonomy" id="1954250"/>
    <lineage>
        <taxon>Eukaryota</taxon>
        <taxon>Fungi</taxon>
        <taxon>Dikarya</taxon>
        <taxon>Ascomycota</taxon>
        <taxon>Pezizomycotina</taxon>
        <taxon>Sordariomycetes</taxon>
        <taxon>Sordariomycetidae</taxon>
        <taxon>Sordariales</taxon>
        <taxon>Lasiosphaeriaceae</taxon>
        <taxon>Lasiosphaeria</taxon>
    </lineage>
</organism>
<dbReference type="GO" id="GO:0016491">
    <property type="term" value="F:oxidoreductase activity"/>
    <property type="evidence" value="ECO:0007669"/>
    <property type="project" value="InterPro"/>
</dbReference>
<gene>
    <name evidence="2" type="ORF">B0T26DRAFT_644479</name>
</gene>
<evidence type="ECO:0000313" key="3">
    <source>
        <dbReference type="Proteomes" id="UP001172101"/>
    </source>
</evidence>
<keyword evidence="3" id="KW-1185">Reference proteome</keyword>
<proteinExistence type="inferred from homology"/>
<feature type="non-terminal residue" evidence="2">
    <location>
        <position position="1"/>
    </location>
</feature>
<dbReference type="PANTHER" id="PTHR34598">
    <property type="entry name" value="BLL6449 PROTEIN"/>
    <property type="match status" value="1"/>
</dbReference>
<dbReference type="GeneID" id="85320904"/>
<protein>
    <submittedName>
        <fullName evidence="2">Uncharacterized protein</fullName>
    </submittedName>
</protein>
<evidence type="ECO:0000313" key="2">
    <source>
        <dbReference type="EMBL" id="KAK0721788.1"/>
    </source>
</evidence>